<dbReference type="Pfam" id="PF01796">
    <property type="entry name" value="OB_ChsH2_C"/>
    <property type="match status" value="1"/>
</dbReference>
<keyword evidence="4" id="KW-1185">Reference proteome</keyword>
<reference evidence="4" key="1">
    <citation type="journal article" date="2019" name="Int. J. Syst. Evol. Microbiol.">
        <title>The Global Catalogue of Microorganisms (GCM) 10K type strain sequencing project: providing services to taxonomists for standard genome sequencing and annotation.</title>
        <authorList>
            <consortium name="The Broad Institute Genomics Platform"/>
            <consortium name="The Broad Institute Genome Sequencing Center for Infectious Disease"/>
            <person name="Wu L."/>
            <person name="Ma J."/>
        </authorList>
    </citation>
    <scope>NUCLEOTIDE SEQUENCE [LARGE SCALE GENOMIC DNA]</scope>
    <source>
        <strain evidence="4">JCM 18055</strain>
    </source>
</reference>
<dbReference type="InterPro" id="IPR052513">
    <property type="entry name" value="Thioester_dehydratase-like"/>
</dbReference>
<evidence type="ECO:0000259" key="1">
    <source>
        <dbReference type="Pfam" id="PF01796"/>
    </source>
</evidence>
<organism evidence="3 4">
    <name type="scientific">Pseudonocardia yuanmonensis</name>
    <dbReference type="NCBI Taxonomy" id="1095914"/>
    <lineage>
        <taxon>Bacteria</taxon>
        <taxon>Bacillati</taxon>
        <taxon>Actinomycetota</taxon>
        <taxon>Actinomycetes</taxon>
        <taxon>Pseudonocardiales</taxon>
        <taxon>Pseudonocardiaceae</taxon>
        <taxon>Pseudonocardia</taxon>
    </lineage>
</organism>
<dbReference type="RefSeq" id="WP_345384356.1">
    <property type="nucleotide sequence ID" value="NZ_BAABIC010000031.1"/>
</dbReference>
<sequence length="146" mass="15923">MTTANLSPVPLMPDSSLYADYFKGLRDGRLVAQTCTGCGALQWPPRELCGHCQSSTFEPVDVPTEGLVYTYSVMYRAFHRAFADKLPYGVVVVEVADGVRFIGRYAGPDPESIECGQRMEAVFDDLGPDSGSVAWRRAEDPAPVSP</sequence>
<dbReference type="PANTHER" id="PTHR34075:SF5">
    <property type="entry name" value="BLR3430 PROTEIN"/>
    <property type="match status" value="1"/>
</dbReference>
<evidence type="ECO:0000313" key="4">
    <source>
        <dbReference type="Proteomes" id="UP001500325"/>
    </source>
</evidence>
<protein>
    <recommendedName>
        <fullName evidence="5">OB-fold protein</fullName>
    </recommendedName>
</protein>
<evidence type="ECO:0000313" key="3">
    <source>
        <dbReference type="EMBL" id="GAA4711370.1"/>
    </source>
</evidence>
<dbReference type="InterPro" id="IPR022002">
    <property type="entry name" value="ChsH2_Znr"/>
</dbReference>
<dbReference type="InterPro" id="IPR012340">
    <property type="entry name" value="NA-bd_OB-fold"/>
</dbReference>
<dbReference type="EMBL" id="BAABIC010000031">
    <property type="protein sequence ID" value="GAA4711370.1"/>
    <property type="molecule type" value="Genomic_DNA"/>
</dbReference>
<gene>
    <name evidence="3" type="ORF">GCM10023215_62070</name>
</gene>
<feature type="domain" description="ChsH2 C-terminal OB-fold" evidence="1">
    <location>
        <begin position="60"/>
        <end position="124"/>
    </location>
</feature>
<proteinExistence type="predicted"/>
<dbReference type="SUPFAM" id="SSF50249">
    <property type="entry name" value="Nucleic acid-binding proteins"/>
    <property type="match status" value="1"/>
</dbReference>
<comment type="caution">
    <text evidence="3">The sequence shown here is derived from an EMBL/GenBank/DDBJ whole genome shotgun (WGS) entry which is preliminary data.</text>
</comment>
<accession>A0ABP8XMQ6</accession>
<name>A0ABP8XMQ6_9PSEU</name>
<evidence type="ECO:0000259" key="2">
    <source>
        <dbReference type="Pfam" id="PF12172"/>
    </source>
</evidence>
<dbReference type="Pfam" id="PF12172">
    <property type="entry name" value="zf-ChsH2"/>
    <property type="match status" value="1"/>
</dbReference>
<dbReference type="InterPro" id="IPR002878">
    <property type="entry name" value="ChsH2_C"/>
</dbReference>
<dbReference type="Gene3D" id="6.10.30.10">
    <property type="match status" value="1"/>
</dbReference>
<dbReference type="PANTHER" id="PTHR34075">
    <property type="entry name" value="BLR3430 PROTEIN"/>
    <property type="match status" value="1"/>
</dbReference>
<feature type="domain" description="ChsH2 rubredoxin-like zinc ribbon" evidence="2">
    <location>
        <begin position="22"/>
        <end position="58"/>
    </location>
</feature>
<evidence type="ECO:0008006" key="5">
    <source>
        <dbReference type="Google" id="ProtNLM"/>
    </source>
</evidence>
<dbReference type="Proteomes" id="UP001500325">
    <property type="component" value="Unassembled WGS sequence"/>
</dbReference>